<organism evidence="2 3">
    <name type="scientific">Durusdinium trenchii</name>
    <dbReference type="NCBI Taxonomy" id="1381693"/>
    <lineage>
        <taxon>Eukaryota</taxon>
        <taxon>Sar</taxon>
        <taxon>Alveolata</taxon>
        <taxon>Dinophyceae</taxon>
        <taxon>Suessiales</taxon>
        <taxon>Symbiodiniaceae</taxon>
        <taxon>Durusdinium</taxon>
    </lineage>
</organism>
<accession>A0ABP0LH39</accession>
<reference evidence="2 3" key="1">
    <citation type="submission" date="2024-02" db="EMBL/GenBank/DDBJ databases">
        <authorList>
            <person name="Chen Y."/>
            <person name="Shah S."/>
            <person name="Dougan E. K."/>
            <person name="Thang M."/>
            <person name="Chan C."/>
        </authorList>
    </citation>
    <scope>NUCLEOTIDE SEQUENCE [LARGE SCALE GENOMIC DNA]</scope>
</reference>
<feature type="compositionally biased region" description="Basic and acidic residues" evidence="1">
    <location>
        <begin position="65"/>
        <end position="74"/>
    </location>
</feature>
<proteinExistence type="predicted"/>
<evidence type="ECO:0000313" key="3">
    <source>
        <dbReference type="Proteomes" id="UP001642484"/>
    </source>
</evidence>
<feature type="compositionally biased region" description="Basic and acidic residues" evidence="1">
    <location>
        <begin position="29"/>
        <end position="54"/>
    </location>
</feature>
<feature type="compositionally biased region" description="Basic and acidic residues" evidence="1">
    <location>
        <begin position="83"/>
        <end position="102"/>
    </location>
</feature>
<feature type="region of interest" description="Disordered" evidence="1">
    <location>
        <begin position="1"/>
        <end position="140"/>
    </location>
</feature>
<sequence length="150" mass="16725">MAQDAGVPVVEEAKEWKGATGSDDEGDADEHATSSFRARERRLSMAEEVRKEEQIMGDTQVEVVKQQDEWKGGDDSEEEQAEPVERTAQRRASESFEKRESRIQQGALVRSSFSQSEPSVMSFEQTGRAAASTRDSDRCSDRCTNMCVLA</sequence>
<keyword evidence="3" id="KW-1185">Reference proteome</keyword>
<feature type="compositionally biased region" description="Polar residues" evidence="1">
    <location>
        <begin position="111"/>
        <end position="125"/>
    </location>
</feature>
<protein>
    <submittedName>
        <fullName evidence="2">Uncharacterized protein</fullName>
    </submittedName>
</protein>
<dbReference type="Proteomes" id="UP001642484">
    <property type="component" value="Unassembled WGS sequence"/>
</dbReference>
<name>A0ABP0LH39_9DINO</name>
<gene>
    <name evidence="2" type="ORF">CCMP2556_LOCUS21046</name>
</gene>
<evidence type="ECO:0000313" key="2">
    <source>
        <dbReference type="EMBL" id="CAK9038486.1"/>
    </source>
</evidence>
<evidence type="ECO:0000256" key="1">
    <source>
        <dbReference type="SAM" id="MobiDB-lite"/>
    </source>
</evidence>
<dbReference type="EMBL" id="CAXAMN010012558">
    <property type="protein sequence ID" value="CAK9038486.1"/>
    <property type="molecule type" value="Genomic_DNA"/>
</dbReference>
<comment type="caution">
    <text evidence="2">The sequence shown here is derived from an EMBL/GenBank/DDBJ whole genome shotgun (WGS) entry which is preliminary data.</text>
</comment>